<dbReference type="Gene3D" id="3.40.50.10490">
    <property type="entry name" value="Glucose-6-phosphate isomerase like protein, domain 1"/>
    <property type="match status" value="1"/>
</dbReference>
<dbReference type="RefSeq" id="WP_163158875.1">
    <property type="nucleotide sequence ID" value="NZ_VKHP01000135.1"/>
</dbReference>
<reference evidence="2 3" key="1">
    <citation type="journal article" date="2020" name="Arch. Microbiol.">
        <title>Bradyrhizobium uaiense sp. nov., a new highly efficient cowpea symbiont.</title>
        <authorList>
            <person name="Cabral Michel D."/>
            <person name="Azarias Guimaraes A."/>
            <person name="Martins da Costa E."/>
            <person name="Soares de Carvalho T."/>
            <person name="Balsanelli E."/>
            <person name="Willems A."/>
            <person name="Maltempi de Souza E."/>
            <person name="de Souza Moreira F.M."/>
        </authorList>
    </citation>
    <scope>NUCLEOTIDE SEQUENCE [LARGE SCALE GENOMIC DNA]</scope>
    <source>
        <strain evidence="2 3">UFLA 03-164</strain>
    </source>
</reference>
<comment type="caution">
    <text evidence="2">The sequence shown here is derived from an EMBL/GenBank/DDBJ whole genome shotgun (WGS) entry which is preliminary data.</text>
</comment>
<dbReference type="InterPro" id="IPR047640">
    <property type="entry name" value="RpiR-like"/>
</dbReference>
<evidence type="ECO:0000313" key="2">
    <source>
        <dbReference type="EMBL" id="NEU99558.1"/>
    </source>
</evidence>
<dbReference type="GO" id="GO:0003700">
    <property type="term" value="F:DNA-binding transcription factor activity"/>
    <property type="evidence" value="ECO:0007669"/>
    <property type="project" value="InterPro"/>
</dbReference>
<dbReference type="PANTHER" id="PTHR30514:SF18">
    <property type="entry name" value="RPIR-FAMILY TRANSCRIPTIONAL REGULATOR"/>
    <property type="match status" value="1"/>
</dbReference>
<dbReference type="GO" id="GO:1901135">
    <property type="term" value="P:carbohydrate derivative metabolic process"/>
    <property type="evidence" value="ECO:0007669"/>
    <property type="project" value="InterPro"/>
</dbReference>
<dbReference type="EMBL" id="VKHP01000135">
    <property type="protein sequence ID" value="NEU99558.1"/>
    <property type="molecule type" value="Genomic_DNA"/>
</dbReference>
<dbReference type="InterPro" id="IPR035472">
    <property type="entry name" value="RpiR-like_SIS"/>
</dbReference>
<dbReference type="AlphaFoldDB" id="A0A6P1BMG3"/>
<dbReference type="GO" id="GO:0003677">
    <property type="term" value="F:DNA binding"/>
    <property type="evidence" value="ECO:0007669"/>
    <property type="project" value="InterPro"/>
</dbReference>
<dbReference type="GO" id="GO:0097367">
    <property type="term" value="F:carbohydrate derivative binding"/>
    <property type="evidence" value="ECO:0007669"/>
    <property type="project" value="InterPro"/>
</dbReference>
<protein>
    <submittedName>
        <fullName evidence="2">MurR/RpiR family transcriptional regulator</fullName>
    </submittedName>
</protein>
<dbReference type="InterPro" id="IPR001347">
    <property type="entry name" value="SIS_dom"/>
</dbReference>
<dbReference type="InterPro" id="IPR046348">
    <property type="entry name" value="SIS_dom_sf"/>
</dbReference>
<evidence type="ECO:0000313" key="3">
    <source>
        <dbReference type="Proteomes" id="UP000468531"/>
    </source>
</evidence>
<sequence length="163" mass="17464">MVGARSIFCLGLRSSFPAAYLVHYFGSMLGSPTVLIEGVGGTPNDALRSAGPGDVLLAVTVRPYTRHTVQAAEFAVSRGAELVALTDSELSPIGRLAAVVIRIRTETPSFFHTMTPSFAAAECLVELIAAKRGSRALEALEANEARLAAFDTYVLNRPRSRWL</sequence>
<dbReference type="Proteomes" id="UP000468531">
    <property type="component" value="Unassembled WGS sequence"/>
</dbReference>
<dbReference type="SUPFAM" id="SSF53697">
    <property type="entry name" value="SIS domain"/>
    <property type="match status" value="1"/>
</dbReference>
<dbReference type="CDD" id="cd05013">
    <property type="entry name" value="SIS_RpiR"/>
    <property type="match status" value="1"/>
</dbReference>
<accession>A0A6P1BMG3</accession>
<organism evidence="2 3">
    <name type="scientific">Bradyrhizobium uaiense</name>
    <dbReference type="NCBI Taxonomy" id="2594946"/>
    <lineage>
        <taxon>Bacteria</taxon>
        <taxon>Pseudomonadati</taxon>
        <taxon>Pseudomonadota</taxon>
        <taxon>Alphaproteobacteria</taxon>
        <taxon>Hyphomicrobiales</taxon>
        <taxon>Nitrobacteraceae</taxon>
        <taxon>Bradyrhizobium</taxon>
    </lineage>
</organism>
<proteinExistence type="predicted"/>
<evidence type="ECO:0000259" key="1">
    <source>
        <dbReference type="PROSITE" id="PS51464"/>
    </source>
</evidence>
<dbReference type="PANTHER" id="PTHR30514">
    <property type="entry name" value="GLUCOKINASE"/>
    <property type="match status" value="1"/>
</dbReference>
<gene>
    <name evidence="2" type="ORF">FNJ47_27945</name>
</gene>
<keyword evidence="3" id="KW-1185">Reference proteome</keyword>
<dbReference type="PROSITE" id="PS51464">
    <property type="entry name" value="SIS"/>
    <property type="match status" value="1"/>
</dbReference>
<feature type="domain" description="SIS" evidence="1">
    <location>
        <begin position="1"/>
        <end position="134"/>
    </location>
</feature>
<dbReference type="Pfam" id="PF01380">
    <property type="entry name" value="SIS"/>
    <property type="match status" value="1"/>
</dbReference>
<name>A0A6P1BMG3_9BRAD</name>